<dbReference type="InterPro" id="IPR005720">
    <property type="entry name" value="Dihydroorotate_DH_cat"/>
</dbReference>
<dbReference type="SUPFAM" id="SSF51395">
    <property type="entry name" value="FMN-linked oxidoreductases"/>
    <property type="match status" value="1"/>
</dbReference>
<dbReference type="PANTHER" id="PTHR48109:SF1">
    <property type="entry name" value="DIHYDROOROTATE DEHYDROGENASE (FUMARATE)"/>
    <property type="match status" value="1"/>
</dbReference>
<feature type="binding site" evidence="9">
    <location>
        <begin position="193"/>
        <end position="194"/>
    </location>
    <ligand>
        <name>substrate</name>
    </ligand>
</feature>
<feature type="active site" description="Nucleophile" evidence="9">
    <location>
        <position position="131"/>
    </location>
</feature>
<feature type="binding site" evidence="9">
    <location>
        <position position="100"/>
    </location>
    <ligand>
        <name>FMN</name>
        <dbReference type="ChEBI" id="CHEBI:58210"/>
    </ligand>
</feature>
<dbReference type="InterPro" id="IPR024920">
    <property type="entry name" value="Dihydroorotate_DH_1"/>
</dbReference>
<feature type="binding site" evidence="9">
    <location>
        <position position="128"/>
    </location>
    <ligand>
        <name>substrate</name>
    </ligand>
</feature>
<evidence type="ECO:0000256" key="7">
    <source>
        <dbReference type="ARBA" id="ARBA00022975"/>
    </source>
</evidence>
<dbReference type="InterPro" id="IPR050074">
    <property type="entry name" value="DHO_dehydrogenase"/>
</dbReference>
<comment type="cofactor">
    <cofactor evidence="9">
        <name>FMN</name>
        <dbReference type="ChEBI" id="CHEBI:58210"/>
    </cofactor>
    <text evidence="9">Binds 1 FMN per subunit.</text>
</comment>
<evidence type="ECO:0000259" key="10">
    <source>
        <dbReference type="Pfam" id="PF01180"/>
    </source>
</evidence>
<dbReference type="PIRSF" id="PIRSF000164">
    <property type="entry name" value="DHO_oxidase"/>
    <property type="match status" value="1"/>
</dbReference>
<feature type="binding site" evidence="9">
    <location>
        <begin position="70"/>
        <end position="74"/>
    </location>
    <ligand>
        <name>substrate</name>
    </ligand>
</feature>
<dbReference type="HAMAP" id="MF_00224">
    <property type="entry name" value="DHO_dh_type1"/>
    <property type="match status" value="1"/>
</dbReference>
<comment type="function">
    <text evidence="9">Catalyzes the conversion of dihydroorotate to orotate.</text>
</comment>
<keyword evidence="5 9" id="KW-0285">Flavoprotein</keyword>
<dbReference type="GO" id="GO:0004152">
    <property type="term" value="F:dihydroorotate dehydrogenase activity"/>
    <property type="evidence" value="ECO:0007669"/>
    <property type="project" value="UniProtKB-UniRule"/>
</dbReference>
<proteinExistence type="inferred from homology"/>
<name>A0A2Z4Y8N3_SUMC1</name>
<dbReference type="PANTHER" id="PTHR48109">
    <property type="entry name" value="DIHYDROOROTATE DEHYDROGENASE (QUINONE), MITOCHONDRIAL-RELATED"/>
    <property type="match status" value="1"/>
</dbReference>
<dbReference type="FunFam" id="3.20.20.70:FF:000027">
    <property type="entry name" value="Dihydropyrimidine dehydrogenase [NADP(+)]"/>
    <property type="match status" value="1"/>
</dbReference>
<feature type="binding site" evidence="9">
    <location>
        <position position="22"/>
    </location>
    <ligand>
        <name>FMN</name>
        <dbReference type="ChEBI" id="CHEBI:58210"/>
    </ligand>
</feature>
<feature type="binding site" evidence="9">
    <location>
        <position position="218"/>
    </location>
    <ligand>
        <name>FMN</name>
        <dbReference type="ChEBI" id="CHEBI:58210"/>
    </ligand>
</feature>
<dbReference type="InterPro" id="IPR049622">
    <property type="entry name" value="Dihydroorotate_DH_I"/>
</dbReference>
<sequence>MPVDLSTQVGTLRLKNPVTVASGTFGYGLEYSEFYDPSLLGGIFLKGMTLQPRAGNETPRLVETPSGLINSIGLQNIGIEEFCERKWRELADLNTLIGVNISGSTIEEYEELAARASAVPIVGAIELNVSCPNVKEGGVEFGRSAATVREITARCVAASRVPVLVKLTPNVTDVVELAAAAMEGGATGVTLVNTFLAMAIDVEKRRPVLANVFGGLSGPAIRPIAVRMVWQIWRALRCPIIGMGGIMSGRDALEFILAGASAISVGTANFVNPTAAQDVLREIEDYCERHGVERMRDLVGAAHSSSP</sequence>
<feature type="binding site" evidence="9">
    <location>
        <position position="192"/>
    </location>
    <ligand>
        <name>FMN</name>
        <dbReference type="ChEBI" id="CHEBI:58210"/>
    </ligand>
</feature>
<dbReference type="GO" id="GO:0006207">
    <property type="term" value="P:'de novo' pyrimidine nucleobase biosynthetic process"/>
    <property type="evidence" value="ECO:0007669"/>
    <property type="project" value="InterPro"/>
</dbReference>
<comment type="catalytic activity">
    <reaction evidence="9">
        <text>(S)-dihydroorotate + A = orotate + AH2</text>
        <dbReference type="Rhea" id="RHEA:18073"/>
        <dbReference type="ChEBI" id="CHEBI:13193"/>
        <dbReference type="ChEBI" id="CHEBI:17499"/>
        <dbReference type="ChEBI" id="CHEBI:30839"/>
        <dbReference type="ChEBI" id="CHEBI:30864"/>
    </reaction>
</comment>
<keyword evidence="6 9" id="KW-0288">FMN</keyword>
<evidence type="ECO:0000313" key="11">
    <source>
        <dbReference type="EMBL" id="AXA36795.1"/>
    </source>
</evidence>
<accession>A0A2Z4Y8N3</accession>
<dbReference type="Gene3D" id="3.20.20.70">
    <property type="entry name" value="Aldolase class I"/>
    <property type="match status" value="1"/>
</dbReference>
<evidence type="ECO:0000256" key="8">
    <source>
        <dbReference type="ARBA" id="ARBA00023002"/>
    </source>
</evidence>
<dbReference type="PROSITE" id="PS00912">
    <property type="entry name" value="DHODEHASE_2"/>
    <property type="match status" value="1"/>
</dbReference>
<dbReference type="InterPro" id="IPR001295">
    <property type="entry name" value="Dihydroorotate_DH_CS"/>
</dbReference>
<keyword evidence="8 9" id="KW-0560">Oxidoreductase</keyword>
<feature type="binding site" evidence="9">
    <location>
        <position position="46"/>
    </location>
    <ligand>
        <name>substrate</name>
    </ligand>
</feature>
<evidence type="ECO:0000256" key="5">
    <source>
        <dbReference type="ARBA" id="ARBA00022630"/>
    </source>
</evidence>
<gene>
    <name evidence="9" type="primary">pyrD</name>
    <name evidence="11" type="ORF">BRCON_2018</name>
</gene>
<dbReference type="Proteomes" id="UP000262583">
    <property type="component" value="Chromosome"/>
</dbReference>
<evidence type="ECO:0000313" key="12">
    <source>
        <dbReference type="Proteomes" id="UP000262583"/>
    </source>
</evidence>
<feature type="binding site" evidence="9">
    <location>
        <begin position="244"/>
        <end position="245"/>
    </location>
    <ligand>
        <name>FMN</name>
        <dbReference type="ChEBI" id="CHEBI:58210"/>
    </ligand>
</feature>
<dbReference type="GO" id="GO:0044205">
    <property type="term" value="P:'de novo' UMP biosynthetic process"/>
    <property type="evidence" value="ECO:0007669"/>
    <property type="project" value="UniProtKB-UniRule"/>
</dbReference>
<evidence type="ECO:0000256" key="1">
    <source>
        <dbReference type="ARBA" id="ARBA00004496"/>
    </source>
</evidence>
<dbReference type="EC" id="1.3.-.-" evidence="9"/>
<keyword evidence="4 9" id="KW-0963">Cytoplasm</keyword>
<reference evidence="11 12" key="1">
    <citation type="submission" date="2018-05" db="EMBL/GenBank/DDBJ databases">
        <title>A metagenomic window into the 2 km-deep terrestrial subsurface aquifer revealed taxonomically and functionally diverse microbial community comprising novel uncultured bacterial lineages.</title>
        <authorList>
            <person name="Kadnikov V.V."/>
            <person name="Mardanov A.V."/>
            <person name="Beletsky A.V."/>
            <person name="Banks D."/>
            <person name="Pimenov N.V."/>
            <person name="Frank Y.A."/>
            <person name="Karnachuk O.V."/>
            <person name="Ravin N.V."/>
        </authorList>
    </citation>
    <scope>NUCLEOTIDE SEQUENCE [LARGE SCALE GENOMIC DNA]</scope>
    <source>
        <strain evidence="11">BY</strain>
    </source>
</reference>
<feature type="domain" description="Dihydroorotate dehydrogenase catalytic" evidence="10">
    <location>
        <begin position="5"/>
        <end position="285"/>
    </location>
</feature>
<dbReference type="GO" id="GO:0005737">
    <property type="term" value="C:cytoplasm"/>
    <property type="evidence" value="ECO:0007669"/>
    <property type="project" value="UniProtKB-SubCell"/>
</dbReference>
<evidence type="ECO:0000256" key="9">
    <source>
        <dbReference type="HAMAP-Rule" id="MF_00224"/>
    </source>
</evidence>
<evidence type="ECO:0000256" key="6">
    <source>
        <dbReference type="ARBA" id="ARBA00022643"/>
    </source>
</evidence>
<dbReference type="EMBL" id="CP030759">
    <property type="protein sequence ID" value="AXA36795.1"/>
    <property type="molecule type" value="Genomic_DNA"/>
</dbReference>
<feature type="binding site" evidence="9">
    <location>
        <begin position="266"/>
        <end position="267"/>
    </location>
    <ligand>
        <name>FMN</name>
        <dbReference type="ChEBI" id="CHEBI:58210"/>
    </ligand>
</feature>
<feature type="binding site" evidence="9">
    <location>
        <begin position="46"/>
        <end position="47"/>
    </location>
    <ligand>
        <name>FMN</name>
        <dbReference type="ChEBI" id="CHEBI:58210"/>
    </ligand>
</feature>
<dbReference type="NCBIfam" id="TIGR01037">
    <property type="entry name" value="pyrD_sub1_fam"/>
    <property type="match status" value="1"/>
</dbReference>
<dbReference type="InterPro" id="IPR012135">
    <property type="entry name" value="Dihydroorotate_DH_1_2"/>
</dbReference>
<evidence type="ECO:0000256" key="2">
    <source>
        <dbReference type="ARBA" id="ARBA00004725"/>
    </source>
</evidence>
<keyword evidence="7 9" id="KW-0665">Pyrimidine biosynthesis</keyword>
<evidence type="ECO:0000256" key="4">
    <source>
        <dbReference type="ARBA" id="ARBA00022490"/>
    </source>
</evidence>
<dbReference type="UniPathway" id="UPA00070"/>
<protein>
    <recommendedName>
        <fullName evidence="9">Dihydroorotate dehydrogenase</fullName>
        <shortName evidence="9">DHOD</shortName>
        <shortName evidence="9">DHODase</shortName>
        <shortName evidence="9">DHOdehase</shortName>
        <ecNumber evidence="9">1.3.-.-</ecNumber>
    </recommendedName>
</protein>
<feature type="binding site" evidence="9">
    <location>
        <position position="166"/>
    </location>
    <ligand>
        <name>FMN</name>
        <dbReference type="ChEBI" id="CHEBI:58210"/>
    </ligand>
</feature>
<dbReference type="KEGG" id="schv:BRCON_2018"/>
<dbReference type="NCBIfam" id="NF005574">
    <property type="entry name" value="PRK07259.1"/>
    <property type="match status" value="1"/>
</dbReference>
<dbReference type="InterPro" id="IPR033888">
    <property type="entry name" value="DHOD_1B"/>
</dbReference>
<comment type="subcellular location">
    <subcellularLocation>
        <location evidence="1 9">Cytoplasm</location>
    </subcellularLocation>
</comment>
<feature type="binding site" evidence="9">
    <location>
        <position position="128"/>
    </location>
    <ligand>
        <name>FMN</name>
        <dbReference type="ChEBI" id="CHEBI:58210"/>
    </ligand>
</feature>
<comment type="similarity">
    <text evidence="3 9">Belongs to the dihydroorotate dehydrogenase family. Type 1 subfamily.</text>
</comment>
<dbReference type="Pfam" id="PF01180">
    <property type="entry name" value="DHO_dh"/>
    <property type="match status" value="1"/>
</dbReference>
<dbReference type="InterPro" id="IPR013785">
    <property type="entry name" value="Aldolase_TIM"/>
</dbReference>
<dbReference type="CDD" id="cd04740">
    <property type="entry name" value="DHOD_1B_like"/>
    <property type="match status" value="1"/>
</dbReference>
<organism evidence="11 12">
    <name type="scientific">Sumerlaea chitinivorans</name>
    <dbReference type="NCBI Taxonomy" id="2250252"/>
    <lineage>
        <taxon>Bacteria</taxon>
        <taxon>Candidatus Sumerlaeota</taxon>
        <taxon>Candidatus Sumerlaeia</taxon>
        <taxon>Candidatus Sumerlaeales</taxon>
        <taxon>Candidatus Sumerlaeaceae</taxon>
        <taxon>Candidatus Sumerlaea</taxon>
    </lineage>
</organism>
<comment type="pathway">
    <text evidence="2 9">Pyrimidine metabolism; UMP biosynthesis via de novo pathway.</text>
</comment>
<dbReference type="AlphaFoldDB" id="A0A2Z4Y8N3"/>
<evidence type="ECO:0000256" key="3">
    <source>
        <dbReference type="ARBA" id="ARBA00008008"/>
    </source>
</evidence>